<name>A0AAD8BSZ3_BIOPF</name>
<comment type="caution">
    <text evidence="1">The sequence shown here is derived from an EMBL/GenBank/DDBJ whole genome shotgun (WGS) entry which is preliminary data.</text>
</comment>
<keyword evidence="2" id="KW-1185">Reference proteome</keyword>
<evidence type="ECO:0000313" key="1">
    <source>
        <dbReference type="EMBL" id="KAK0059244.1"/>
    </source>
</evidence>
<dbReference type="EMBL" id="JASAOG010000043">
    <property type="protein sequence ID" value="KAK0059244.1"/>
    <property type="molecule type" value="Genomic_DNA"/>
</dbReference>
<organism evidence="1 2">
    <name type="scientific">Biomphalaria pfeifferi</name>
    <name type="common">Bloodfluke planorb</name>
    <name type="synonym">Freshwater snail</name>
    <dbReference type="NCBI Taxonomy" id="112525"/>
    <lineage>
        <taxon>Eukaryota</taxon>
        <taxon>Metazoa</taxon>
        <taxon>Spiralia</taxon>
        <taxon>Lophotrochozoa</taxon>
        <taxon>Mollusca</taxon>
        <taxon>Gastropoda</taxon>
        <taxon>Heterobranchia</taxon>
        <taxon>Euthyneura</taxon>
        <taxon>Panpulmonata</taxon>
        <taxon>Hygrophila</taxon>
        <taxon>Lymnaeoidea</taxon>
        <taxon>Planorbidae</taxon>
        <taxon>Biomphalaria</taxon>
    </lineage>
</organism>
<proteinExistence type="predicted"/>
<protein>
    <submittedName>
        <fullName evidence="1">Uncharacterized protein</fullName>
    </submittedName>
</protein>
<reference evidence="1" key="1">
    <citation type="journal article" date="2023" name="PLoS Negl. Trop. Dis.">
        <title>A genome sequence for Biomphalaria pfeifferi, the major vector snail for the human-infecting parasite Schistosoma mansoni.</title>
        <authorList>
            <person name="Bu L."/>
            <person name="Lu L."/>
            <person name="Laidemitt M.R."/>
            <person name="Zhang S.M."/>
            <person name="Mutuku M."/>
            <person name="Mkoji G."/>
            <person name="Steinauer M."/>
            <person name="Loker E.S."/>
        </authorList>
    </citation>
    <scope>NUCLEOTIDE SEQUENCE</scope>
    <source>
        <strain evidence="1">KasaAsao</strain>
    </source>
</reference>
<dbReference type="AlphaFoldDB" id="A0AAD8BSZ3"/>
<dbReference type="Proteomes" id="UP001233172">
    <property type="component" value="Unassembled WGS sequence"/>
</dbReference>
<sequence length="87" mass="9284">MAHHEPSYRNIPARQDDSGTVTIASPFKFFALGLSINHSTADIPVCGPPASCLALACLDHRLIPPLNSHTTWPGLHSSFGDSKNSSC</sequence>
<reference evidence="1" key="2">
    <citation type="submission" date="2023-04" db="EMBL/GenBank/DDBJ databases">
        <authorList>
            <person name="Bu L."/>
            <person name="Lu L."/>
            <person name="Laidemitt M.R."/>
            <person name="Zhang S.M."/>
            <person name="Mutuku M."/>
            <person name="Mkoji G."/>
            <person name="Steinauer M."/>
            <person name="Loker E.S."/>
        </authorList>
    </citation>
    <scope>NUCLEOTIDE SEQUENCE</scope>
    <source>
        <strain evidence="1">KasaAsao</strain>
        <tissue evidence="1">Whole Snail</tissue>
    </source>
</reference>
<gene>
    <name evidence="1" type="ORF">Bpfe_011320</name>
</gene>
<evidence type="ECO:0000313" key="2">
    <source>
        <dbReference type="Proteomes" id="UP001233172"/>
    </source>
</evidence>
<accession>A0AAD8BSZ3</accession>